<feature type="transmembrane region" description="Helical" evidence="8">
    <location>
        <begin position="12"/>
        <end position="36"/>
    </location>
</feature>
<sequence length="531" mass="62644">MFKYLKEEKKLSVLAIILEILMAIQITFSVYIPGIILELITKNNKKEFYIWITIEALLLTLSIVVALIKLFFRNKLFSKIQFHLRKDILLSIVNESVLNFEKKSKGKFISQIQDQIPLIMDRIYASFFDLFFYSSTIVISIVLAINSSLTLSLFILLFSIITTIIPLIMSSFTSKKWKELIKEYETGNIQINSFLSTYKLFYFLNIRNIFKNKLNNINTIFRKKIMKKFSILFSIEVISWYIITVTDMLLLFITGYFILFHNEPSATIIIIPALSFKISLSFRTSAWFFVHYKSLKEKILEFQNSYSYPENMLSEISKEKFETLKIENLSFKYKEGEYIFKNFNFEFKKGGKYLIKGRSGSGKSTLINILTKQLDGFEGKILLNKHNIKEISKQEINNFFTYLDSKEFVFFDTIYNNITLWEEKEEKRVKEALEKVNLSNLEINYKLNISNSLSTGQKQRINFARHFFNNKNLLILDEALANIDKENIDFIEKYLFNNKELTVINISHHAQNFEMYDEIIDMEEIKNEMSN</sequence>
<evidence type="ECO:0000256" key="7">
    <source>
        <dbReference type="ARBA" id="ARBA00023136"/>
    </source>
</evidence>
<dbReference type="Proteomes" id="UP001058364">
    <property type="component" value="Chromosome"/>
</dbReference>
<keyword evidence="7 8" id="KW-0472">Membrane</keyword>
<evidence type="ECO:0000256" key="1">
    <source>
        <dbReference type="ARBA" id="ARBA00004651"/>
    </source>
</evidence>
<dbReference type="PROSITE" id="PS50893">
    <property type="entry name" value="ABC_TRANSPORTER_2"/>
    <property type="match status" value="1"/>
</dbReference>
<feature type="domain" description="ABC transporter" evidence="9">
    <location>
        <begin position="324"/>
        <end position="529"/>
    </location>
</feature>
<protein>
    <submittedName>
        <fullName evidence="11">ABC transporter ATP-binding protein/permease</fullName>
    </submittedName>
</protein>
<feature type="transmembrane region" description="Helical" evidence="8">
    <location>
        <begin position="231"/>
        <end position="259"/>
    </location>
</feature>
<evidence type="ECO:0000313" key="12">
    <source>
        <dbReference type="Proteomes" id="UP001058364"/>
    </source>
</evidence>
<dbReference type="Gene3D" id="3.40.50.300">
    <property type="entry name" value="P-loop containing nucleotide triphosphate hydrolases"/>
    <property type="match status" value="1"/>
</dbReference>
<dbReference type="EMBL" id="CP103423">
    <property type="protein sequence ID" value="UWD34408.1"/>
    <property type="molecule type" value="Genomic_DNA"/>
</dbReference>
<evidence type="ECO:0000256" key="2">
    <source>
        <dbReference type="ARBA" id="ARBA00005417"/>
    </source>
</evidence>
<dbReference type="InterPro" id="IPR036640">
    <property type="entry name" value="ABC1_TM_sf"/>
</dbReference>
<dbReference type="CDD" id="cd03228">
    <property type="entry name" value="ABCC_MRP_Like"/>
    <property type="match status" value="1"/>
</dbReference>
<dbReference type="SUPFAM" id="SSF52540">
    <property type="entry name" value="P-loop containing nucleoside triphosphate hydrolases"/>
    <property type="match status" value="1"/>
</dbReference>
<feature type="transmembrane region" description="Helical" evidence="8">
    <location>
        <begin position="123"/>
        <end position="145"/>
    </location>
</feature>
<feature type="transmembrane region" description="Helical" evidence="8">
    <location>
        <begin position="48"/>
        <end position="72"/>
    </location>
</feature>
<keyword evidence="3 8" id="KW-0812">Transmembrane</keyword>
<dbReference type="PANTHER" id="PTHR43394:SF1">
    <property type="entry name" value="ATP-BINDING CASSETTE SUB-FAMILY B MEMBER 10, MITOCHONDRIAL"/>
    <property type="match status" value="1"/>
</dbReference>
<dbReference type="InterPro" id="IPR003593">
    <property type="entry name" value="AAA+_ATPase"/>
</dbReference>
<keyword evidence="6 8" id="KW-1133">Transmembrane helix</keyword>
<dbReference type="SMART" id="SM00382">
    <property type="entry name" value="AAA"/>
    <property type="match status" value="1"/>
</dbReference>
<organism evidence="11 12">
    <name type="scientific">Mesomycoplasma molare</name>
    <dbReference type="NCBI Taxonomy" id="171288"/>
    <lineage>
        <taxon>Bacteria</taxon>
        <taxon>Bacillati</taxon>
        <taxon>Mycoplasmatota</taxon>
        <taxon>Mycoplasmoidales</taxon>
        <taxon>Metamycoplasmataceae</taxon>
        <taxon>Mesomycoplasma</taxon>
    </lineage>
</organism>
<feature type="transmembrane region" description="Helical" evidence="8">
    <location>
        <begin position="151"/>
        <end position="172"/>
    </location>
</feature>
<evidence type="ECO:0000259" key="10">
    <source>
        <dbReference type="PROSITE" id="PS50929"/>
    </source>
</evidence>
<reference evidence="11" key="1">
    <citation type="submission" date="2022-08" db="EMBL/GenBank/DDBJ databases">
        <title>Complete genome sequence of Mycoplasma molare type strain H 542.</title>
        <authorList>
            <person name="Spergser J."/>
        </authorList>
    </citation>
    <scope>NUCLEOTIDE SEQUENCE</scope>
    <source>
        <strain evidence="11">H 542</strain>
    </source>
</reference>
<keyword evidence="5 11" id="KW-0067">ATP-binding</keyword>
<feature type="domain" description="ABC transmembrane type-1" evidence="10">
    <location>
        <begin position="20"/>
        <end position="294"/>
    </location>
</feature>
<dbReference type="InterPro" id="IPR039421">
    <property type="entry name" value="Type_1_exporter"/>
</dbReference>
<keyword evidence="12" id="KW-1185">Reference proteome</keyword>
<dbReference type="GO" id="GO:0005524">
    <property type="term" value="F:ATP binding"/>
    <property type="evidence" value="ECO:0007669"/>
    <property type="project" value="UniProtKB-KW"/>
</dbReference>
<evidence type="ECO:0000256" key="5">
    <source>
        <dbReference type="ARBA" id="ARBA00022840"/>
    </source>
</evidence>
<evidence type="ECO:0000259" key="9">
    <source>
        <dbReference type="PROSITE" id="PS50893"/>
    </source>
</evidence>
<evidence type="ECO:0000256" key="8">
    <source>
        <dbReference type="SAM" id="Phobius"/>
    </source>
</evidence>
<dbReference type="Pfam" id="PF00664">
    <property type="entry name" value="ABC_membrane"/>
    <property type="match status" value="1"/>
</dbReference>
<proteinExistence type="inferred from homology"/>
<feature type="transmembrane region" description="Helical" evidence="8">
    <location>
        <begin position="265"/>
        <end position="290"/>
    </location>
</feature>
<dbReference type="InterPro" id="IPR003439">
    <property type="entry name" value="ABC_transporter-like_ATP-bd"/>
</dbReference>
<dbReference type="SUPFAM" id="SSF90123">
    <property type="entry name" value="ABC transporter transmembrane region"/>
    <property type="match status" value="1"/>
</dbReference>
<evidence type="ECO:0000256" key="6">
    <source>
        <dbReference type="ARBA" id="ARBA00022989"/>
    </source>
</evidence>
<dbReference type="InterPro" id="IPR027417">
    <property type="entry name" value="P-loop_NTPase"/>
</dbReference>
<keyword evidence="4" id="KW-0547">Nucleotide-binding</keyword>
<dbReference type="InterPro" id="IPR011527">
    <property type="entry name" value="ABC1_TM_dom"/>
</dbReference>
<name>A0ABY5TUS5_9BACT</name>
<dbReference type="RefSeq" id="WP_027123245.1">
    <property type="nucleotide sequence ID" value="NZ_CP103423.1"/>
</dbReference>
<comment type="subcellular location">
    <subcellularLocation>
        <location evidence="1">Cell membrane</location>
        <topology evidence="1">Multi-pass membrane protein</topology>
    </subcellularLocation>
</comment>
<dbReference type="Gene3D" id="1.20.1560.10">
    <property type="entry name" value="ABC transporter type 1, transmembrane domain"/>
    <property type="match status" value="1"/>
</dbReference>
<dbReference type="Pfam" id="PF00005">
    <property type="entry name" value="ABC_tran"/>
    <property type="match status" value="1"/>
</dbReference>
<accession>A0ABY5TUS5</accession>
<evidence type="ECO:0000313" key="11">
    <source>
        <dbReference type="EMBL" id="UWD34408.1"/>
    </source>
</evidence>
<gene>
    <name evidence="11" type="ORF">NX772_01085</name>
</gene>
<comment type="similarity">
    <text evidence="2">Belongs to the ABC transporter superfamily.</text>
</comment>
<dbReference type="PROSITE" id="PS50929">
    <property type="entry name" value="ABC_TM1F"/>
    <property type="match status" value="1"/>
</dbReference>
<evidence type="ECO:0000256" key="3">
    <source>
        <dbReference type="ARBA" id="ARBA00022692"/>
    </source>
</evidence>
<evidence type="ECO:0000256" key="4">
    <source>
        <dbReference type="ARBA" id="ARBA00022741"/>
    </source>
</evidence>
<dbReference type="PANTHER" id="PTHR43394">
    <property type="entry name" value="ATP-DEPENDENT PERMEASE MDL1, MITOCHONDRIAL"/>
    <property type="match status" value="1"/>
</dbReference>